<dbReference type="Gene3D" id="1.10.10.60">
    <property type="entry name" value="Homeodomain-like"/>
    <property type="match status" value="1"/>
</dbReference>
<evidence type="ECO:0000256" key="1">
    <source>
        <dbReference type="ARBA" id="ARBA00010467"/>
    </source>
</evidence>
<keyword evidence="5" id="KW-0804">Transcription</keyword>
<keyword evidence="5" id="KW-0805">Transcription regulation</keyword>
<dbReference type="PANTHER" id="PTHR16466">
    <property type="entry name" value="TELOMERE REPEAT-BINDING FACTOR 2-INTERACTING PROTEIN 1"/>
    <property type="match status" value="1"/>
</dbReference>
<reference evidence="8" key="1">
    <citation type="submission" date="2025-08" db="UniProtKB">
        <authorList>
            <consortium name="RefSeq"/>
        </authorList>
    </citation>
    <scope>IDENTIFICATION</scope>
    <source>
        <tissue evidence="8">Whole Larva</tissue>
    </source>
</reference>
<evidence type="ECO:0000256" key="3">
    <source>
        <dbReference type="ARBA" id="ARBA00022895"/>
    </source>
</evidence>
<evidence type="ECO:0000259" key="6">
    <source>
        <dbReference type="Pfam" id="PF08914"/>
    </source>
</evidence>
<name>A0ABM1M9L0_NICVS</name>
<dbReference type="GeneID" id="108558757"/>
<dbReference type="RefSeq" id="XP_017771260.1">
    <property type="nucleotide sequence ID" value="XM_017915771.1"/>
</dbReference>
<dbReference type="InterPro" id="IPR009057">
    <property type="entry name" value="Homeodomain-like_sf"/>
</dbReference>
<dbReference type="InterPro" id="IPR039595">
    <property type="entry name" value="TE2IP/Rap1"/>
</dbReference>
<keyword evidence="2 5" id="KW-0158">Chromosome</keyword>
<keyword evidence="7" id="KW-1185">Reference proteome</keyword>
<accession>A0ABM1M9L0</accession>
<evidence type="ECO:0000313" key="8">
    <source>
        <dbReference type="RefSeq" id="XP_017771260.1"/>
    </source>
</evidence>
<gene>
    <name evidence="8" type="primary">LOC108558757</name>
</gene>
<protein>
    <recommendedName>
        <fullName evidence="5">Telomeric repeat-binding factor 2-interacting protein 1</fullName>
        <shortName evidence="5">TERF2-interacting telomeric protein 1</shortName>
    </recommendedName>
    <alternativeName>
        <fullName evidence="5">Repressor/activator protein 1 homolog</fullName>
    </alternativeName>
</protein>
<feature type="domain" description="TERF2-interacting telomeric protein 1 Myb" evidence="6">
    <location>
        <begin position="8"/>
        <end position="60"/>
    </location>
</feature>
<evidence type="ECO:0000313" key="7">
    <source>
        <dbReference type="Proteomes" id="UP000695000"/>
    </source>
</evidence>
<dbReference type="SUPFAM" id="SSF46689">
    <property type="entry name" value="Homeodomain-like"/>
    <property type="match status" value="1"/>
</dbReference>
<comment type="subcellular location">
    <subcellularLocation>
        <location evidence="5">Nucleus</location>
    </subcellularLocation>
    <subcellularLocation>
        <location evidence="5">Chromosome</location>
        <location evidence="5">Telomere</location>
    </subcellularLocation>
</comment>
<sequence length="105" mass="12835">MSGYRREYTRDEDQQIVDYILQNDAVYKLRGTAMWKQMEQSKQFDRTWQSLKNRFLKKIYDNMHLMDIEHADSEKIRKGFQATKNDPKMKDCKYTKQQHDVEFSD</sequence>
<evidence type="ECO:0000256" key="4">
    <source>
        <dbReference type="ARBA" id="ARBA00023242"/>
    </source>
</evidence>
<keyword evidence="4 5" id="KW-0539">Nucleus</keyword>
<comment type="function">
    <text evidence="5">Acts both as a regulator of telomere function and as a transcription regulator. Involved in the regulation of telomere length and protection as a component of the shelterin complex (telosome). Does not bind DNA directly: recruited to telomeric double-stranded 5'-TTAGGG-3' repeats via its interaction with terf2. Independently of its function in telomeres, also acts as a transcription regulator: recruited to extratelomeric 5'-TTAGGG-3' sites via its association with terf2 or other factors, and regulates gene expression.</text>
</comment>
<dbReference type="Proteomes" id="UP000695000">
    <property type="component" value="Unplaced"/>
</dbReference>
<evidence type="ECO:0000256" key="2">
    <source>
        <dbReference type="ARBA" id="ARBA00022454"/>
    </source>
</evidence>
<evidence type="ECO:0000256" key="5">
    <source>
        <dbReference type="RuleBase" id="RU367107"/>
    </source>
</evidence>
<dbReference type="InterPro" id="IPR015010">
    <property type="entry name" value="TERF2IP_Myb"/>
</dbReference>
<keyword evidence="5" id="KW-0010">Activator</keyword>
<comment type="subunit">
    <text evidence="5">Homodimer.</text>
</comment>
<dbReference type="PANTHER" id="PTHR16466:SF6">
    <property type="entry name" value="TELOMERIC REPEAT-BINDING FACTOR 2-INTERACTING PROTEIN 1"/>
    <property type="match status" value="1"/>
</dbReference>
<dbReference type="Pfam" id="PF08914">
    <property type="entry name" value="Myb_Rap1"/>
    <property type="match status" value="1"/>
</dbReference>
<organism evidence="7 8">
    <name type="scientific">Nicrophorus vespilloides</name>
    <name type="common">Boreal carrion beetle</name>
    <dbReference type="NCBI Taxonomy" id="110193"/>
    <lineage>
        <taxon>Eukaryota</taxon>
        <taxon>Metazoa</taxon>
        <taxon>Ecdysozoa</taxon>
        <taxon>Arthropoda</taxon>
        <taxon>Hexapoda</taxon>
        <taxon>Insecta</taxon>
        <taxon>Pterygota</taxon>
        <taxon>Neoptera</taxon>
        <taxon>Endopterygota</taxon>
        <taxon>Coleoptera</taxon>
        <taxon>Polyphaga</taxon>
        <taxon>Staphyliniformia</taxon>
        <taxon>Silphidae</taxon>
        <taxon>Nicrophorinae</taxon>
        <taxon>Nicrophorus</taxon>
    </lineage>
</organism>
<keyword evidence="3 5" id="KW-0779">Telomere</keyword>
<proteinExistence type="inferred from homology"/>
<comment type="similarity">
    <text evidence="1 5">Belongs to the RAP1 family.</text>
</comment>